<sequence length="261" mass="29808">MAYLARSRKEDLLVLAEELGLTVKKEFKVKQLHKLITESSSYDEEITRELLGAIKEEREKRRSFIVFICKINDKGNIDSGKRWKKYRFKGNQHIKKDVKIKVETNPNRSASFSKLSVDESTQLLTNDSKNYRFIDISIFKEFESSLCCSTCHGKINIIETTNYGYSSVFKIVKIGRDKKCSYYLRRAVFAMRMIGKGAKSLQKFSSYMALPAPISQTPYDKINDEILRATTVVANSCMKKAAQEEELLTLSSDIMVSGDGT</sequence>
<gene>
    <name evidence="1" type="ORF">AVEN_261154_1</name>
</gene>
<dbReference type="AlphaFoldDB" id="A0A4Y2J186"/>
<keyword evidence="2" id="KW-1185">Reference proteome</keyword>
<evidence type="ECO:0000313" key="1">
    <source>
        <dbReference type="EMBL" id="GBM83319.1"/>
    </source>
</evidence>
<organism evidence="1 2">
    <name type="scientific">Araneus ventricosus</name>
    <name type="common">Orbweaver spider</name>
    <name type="synonym">Epeira ventricosa</name>
    <dbReference type="NCBI Taxonomy" id="182803"/>
    <lineage>
        <taxon>Eukaryota</taxon>
        <taxon>Metazoa</taxon>
        <taxon>Ecdysozoa</taxon>
        <taxon>Arthropoda</taxon>
        <taxon>Chelicerata</taxon>
        <taxon>Arachnida</taxon>
        <taxon>Araneae</taxon>
        <taxon>Araneomorphae</taxon>
        <taxon>Entelegynae</taxon>
        <taxon>Araneoidea</taxon>
        <taxon>Araneidae</taxon>
        <taxon>Araneus</taxon>
    </lineage>
</organism>
<reference evidence="1 2" key="1">
    <citation type="journal article" date="2019" name="Sci. Rep.">
        <title>Orb-weaving spider Araneus ventricosus genome elucidates the spidroin gene catalogue.</title>
        <authorList>
            <person name="Kono N."/>
            <person name="Nakamura H."/>
            <person name="Ohtoshi R."/>
            <person name="Moran D.A.P."/>
            <person name="Shinohara A."/>
            <person name="Yoshida Y."/>
            <person name="Fujiwara M."/>
            <person name="Mori M."/>
            <person name="Tomita M."/>
            <person name="Arakawa K."/>
        </authorList>
    </citation>
    <scope>NUCLEOTIDE SEQUENCE [LARGE SCALE GENOMIC DNA]</scope>
</reference>
<proteinExistence type="predicted"/>
<dbReference type="OrthoDB" id="6471751at2759"/>
<accession>A0A4Y2J186</accession>
<comment type="caution">
    <text evidence="1">The sequence shown here is derived from an EMBL/GenBank/DDBJ whole genome shotgun (WGS) entry which is preliminary data.</text>
</comment>
<dbReference type="Proteomes" id="UP000499080">
    <property type="component" value="Unassembled WGS sequence"/>
</dbReference>
<dbReference type="EMBL" id="BGPR01003068">
    <property type="protein sequence ID" value="GBM83319.1"/>
    <property type="molecule type" value="Genomic_DNA"/>
</dbReference>
<evidence type="ECO:0000313" key="2">
    <source>
        <dbReference type="Proteomes" id="UP000499080"/>
    </source>
</evidence>
<name>A0A4Y2J186_ARAVE</name>
<protein>
    <submittedName>
        <fullName evidence="1">Uncharacterized protein</fullName>
    </submittedName>
</protein>